<dbReference type="Proteomes" id="UP001057402">
    <property type="component" value="Chromosome 12"/>
</dbReference>
<sequence>MDSSSGSENGETLKLISHDVDRISPRDVEIEITSIGSSGESLPGNFDAYAMQYGMDLFEKSQYSAATSSYSSSDKYSVDYFRVIPTDVTKIDKDVLVLLENSDAATITMSSSSTEPASMVSDITHESLMHGLSPARSPPQVQVMDQLGGYQPGRIPSSVFERSPSSTPAEWSIASNESLFSIHIGNVSFAKDPFVLSEELQKLGEAAHFDEAVSTSKPPEDDDGPIAELERNFQGKENAMQMSEKRDDPFATSMMMPSFNDKQHVQFSTNSKKKKKPGIAEPAGRLAATGAAAQKDVVPVVSVQKEKVIASI</sequence>
<proteinExistence type="predicted"/>
<comment type="caution">
    <text evidence="1">The sequence shown here is derived from an EMBL/GenBank/DDBJ whole genome shotgun (WGS) entry which is preliminary data.</text>
</comment>
<name>A0ACB9KXI4_9MYRT</name>
<organism evidence="1 2">
    <name type="scientific">Melastoma candidum</name>
    <dbReference type="NCBI Taxonomy" id="119954"/>
    <lineage>
        <taxon>Eukaryota</taxon>
        <taxon>Viridiplantae</taxon>
        <taxon>Streptophyta</taxon>
        <taxon>Embryophyta</taxon>
        <taxon>Tracheophyta</taxon>
        <taxon>Spermatophyta</taxon>
        <taxon>Magnoliopsida</taxon>
        <taxon>eudicotyledons</taxon>
        <taxon>Gunneridae</taxon>
        <taxon>Pentapetalae</taxon>
        <taxon>rosids</taxon>
        <taxon>malvids</taxon>
        <taxon>Myrtales</taxon>
        <taxon>Melastomataceae</taxon>
        <taxon>Melastomatoideae</taxon>
        <taxon>Melastomateae</taxon>
        <taxon>Melastoma</taxon>
    </lineage>
</organism>
<evidence type="ECO:0000313" key="1">
    <source>
        <dbReference type="EMBL" id="KAI4302170.1"/>
    </source>
</evidence>
<accession>A0ACB9KXI4</accession>
<gene>
    <name evidence="1" type="ORF">MLD38_037953</name>
</gene>
<keyword evidence="2" id="KW-1185">Reference proteome</keyword>
<protein>
    <submittedName>
        <fullName evidence="1">Uncharacterized protein</fullName>
    </submittedName>
</protein>
<dbReference type="EMBL" id="CM042891">
    <property type="protein sequence ID" value="KAI4302170.1"/>
    <property type="molecule type" value="Genomic_DNA"/>
</dbReference>
<evidence type="ECO:0000313" key="2">
    <source>
        <dbReference type="Proteomes" id="UP001057402"/>
    </source>
</evidence>
<reference evidence="2" key="1">
    <citation type="journal article" date="2023" name="Front. Plant Sci.">
        <title>Chromosomal-level genome assembly of Melastoma candidum provides insights into trichome evolution.</title>
        <authorList>
            <person name="Zhong Y."/>
            <person name="Wu W."/>
            <person name="Sun C."/>
            <person name="Zou P."/>
            <person name="Liu Y."/>
            <person name="Dai S."/>
            <person name="Zhou R."/>
        </authorList>
    </citation>
    <scope>NUCLEOTIDE SEQUENCE [LARGE SCALE GENOMIC DNA]</scope>
</reference>